<feature type="signal peptide" evidence="1">
    <location>
        <begin position="1"/>
        <end position="25"/>
    </location>
</feature>
<dbReference type="AlphaFoldDB" id="A0A6J0B2Z3"/>
<evidence type="ECO:0000313" key="3">
    <source>
        <dbReference type="RefSeq" id="XP_015509430.2"/>
    </source>
</evidence>
<name>A0A6J0B2Z3_NEOLC</name>
<dbReference type="OrthoDB" id="7550829at2759"/>
<dbReference type="KEGG" id="nlo:107216686"/>
<protein>
    <submittedName>
        <fullName evidence="3">Uncharacterized protein LOC107216686 isoform X1</fullName>
    </submittedName>
</protein>
<keyword evidence="2" id="KW-1185">Reference proteome</keyword>
<dbReference type="GeneID" id="107216686"/>
<dbReference type="RefSeq" id="XP_015509430.2">
    <property type="nucleotide sequence ID" value="XM_015653944.2"/>
</dbReference>
<dbReference type="InParanoid" id="A0A6J0B2Z3"/>
<proteinExistence type="predicted"/>
<feature type="chain" id="PRO_5045861757" evidence="1">
    <location>
        <begin position="26"/>
        <end position="187"/>
    </location>
</feature>
<evidence type="ECO:0000256" key="1">
    <source>
        <dbReference type="SAM" id="SignalP"/>
    </source>
</evidence>
<gene>
    <name evidence="3" type="primary">LOC107216686</name>
</gene>
<reference evidence="3" key="1">
    <citation type="submission" date="2025-08" db="UniProtKB">
        <authorList>
            <consortium name="RefSeq"/>
        </authorList>
    </citation>
    <scope>IDENTIFICATION</scope>
    <source>
        <tissue evidence="3">Thorax and Abdomen</tissue>
    </source>
</reference>
<evidence type="ECO:0000313" key="2">
    <source>
        <dbReference type="Proteomes" id="UP000829291"/>
    </source>
</evidence>
<dbReference type="Proteomes" id="UP000829291">
    <property type="component" value="Chromosome 2"/>
</dbReference>
<sequence>MECNSMKMLWIGLLTTFQLWGSIVAQQQTEKIRTTEHPYTTDLYSVFLTALKDLRACKSLTLCELVERFRIPLQNFSKFSSSTSERRKGTYYDEVKPRSYYNTYGAPAAPAHTYVPAFLGFDPISILASLAFLAFLIQSFVSLFDRSRSIIPTIVSSRQSLEASIQDIAERVFRAMDRYELFNEKNV</sequence>
<keyword evidence="1" id="KW-0732">Signal</keyword>
<organism evidence="3">
    <name type="scientific">Neodiprion lecontei</name>
    <name type="common">Redheaded pine sawfly</name>
    <dbReference type="NCBI Taxonomy" id="441921"/>
    <lineage>
        <taxon>Eukaryota</taxon>
        <taxon>Metazoa</taxon>
        <taxon>Ecdysozoa</taxon>
        <taxon>Arthropoda</taxon>
        <taxon>Hexapoda</taxon>
        <taxon>Insecta</taxon>
        <taxon>Pterygota</taxon>
        <taxon>Neoptera</taxon>
        <taxon>Endopterygota</taxon>
        <taxon>Hymenoptera</taxon>
        <taxon>Tenthredinoidea</taxon>
        <taxon>Diprionidae</taxon>
        <taxon>Diprioninae</taxon>
        <taxon>Neodiprion</taxon>
    </lineage>
</organism>
<accession>A0A6J0B2Z3</accession>